<feature type="compositionally biased region" description="Basic residues" evidence="1">
    <location>
        <begin position="412"/>
        <end position="421"/>
    </location>
</feature>
<accession>A0A445M9Z8</accession>
<protein>
    <submittedName>
        <fullName evidence="2">Uncharacterized protein</fullName>
    </submittedName>
</protein>
<dbReference type="EMBL" id="KV875489">
    <property type="protein sequence ID" value="RZR71085.1"/>
    <property type="molecule type" value="Genomic_DNA"/>
</dbReference>
<proteinExistence type="predicted"/>
<dbReference type="Proteomes" id="UP000290560">
    <property type="component" value="Unassembled WGS sequence"/>
</dbReference>
<feature type="region of interest" description="Disordered" evidence="1">
    <location>
        <begin position="389"/>
        <end position="421"/>
    </location>
</feature>
<evidence type="ECO:0000313" key="2">
    <source>
        <dbReference type="EMBL" id="RZR71085.1"/>
    </source>
</evidence>
<name>A0A445M9Z8_ENSVE</name>
<sequence>MGRARSALKEMRKWFGRRDEPSTEAESNECRFWYVRGVLINSARPNAHRPYPDRLIGSLHSLCHAASRPLSGALQASRLIVPHGQSPTIKSAVGRAASRPLSGALQASRPIASALPHGQPPTIKGVAGWSARRVCSAMPPTTHCQGRCRWVSLLRPLCQANSRVIVLSDARGQVSYGSSFFPLPSSPSSGQMSSLGSSSIRVVPSTSLEGTRSEGPKANVSGSSSSGIPSPIDTKSQRDLKVMRSCHDVVLVINEETLKSIWECYSIPEEYAMRAPLLEQRPYNPKPSEISISVDALKAGWKARYFFISSPSWGFRVDWSIHSISNVSPLLSEEESIIVNRLKGILPLSRAIRDMNEMWLVEAGLSPASRGAMDLNVLHRKPRVLSRKNTLAAGAESSPPKVEEIRVETTTKRHIRSPAPD</sequence>
<evidence type="ECO:0000256" key="1">
    <source>
        <dbReference type="SAM" id="MobiDB-lite"/>
    </source>
</evidence>
<dbReference type="AlphaFoldDB" id="A0A445M9Z8"/>
<gene>
    <name evidence="2" type="ORF">BHM03_00003426</name>
</gene>
<organism evidence="2">
    <name type="scientific">Ensete ventricosum</name>
    <name type="common">Abyssinian banana</name>
    <name type="synonym">Musa ensete</name>
    <dbReference type="NCBI Taxonomy" id="4639"/>
    <lineage>
        <taxon>Eukaryota</taxon>
        <taxon>Viridiplantae</taxon>
        <taxon>Streptophyta</taxon>
        <taxon>Embryophyta</taxon>
        <taxon>Tracheophyta</taxon>
        <taxon>Spermatophyta</taxon>
        <taxon>Magnoliopsida</taxon>
        <taxon>Liliopsida</taxon>
        <taxon>Zingiberales</taxon>
        <taxon>Musaceae</taxon>
        <taxon>Ensete</taxon>
    </lineage>
</organism>
<feature type="region of interest" description="Disordered" evidence="1">
    <location>
        <begin position="205"/>
        <end position="234"/>
    </location>
</feature>
<feature type="compositionally biased region" description="Low complexity" evidence="1">
    <location>
        <begin position="221"/>
        <end position="232"/>
    </location>
</feature>
<feature type="compositionally biased region" description="Basic and acidic residues" evidence="1">
    <location>
        <begin position="401"/>
        <end position="411"/>
    </location>
</feature>
<reference evidence="2" key="1">
    <citation type="journal article" date="2018" name="Data Brief">
        <title>Genome sequence data from 17 accessions of Ensete ventricosum, a staple food crop for millions in Ethiopia.</title>
        <authorList>
            <person name="Yemataw Z."/>
            <person name="Muzemil S."/>
            <person name="Ambachew D."/>
            <person name="Tripathi L."/>
            <person name="Tesfaye K."/>
            <person name="Chala A."/>
            <person name="Farbos A."/>
            <person name="O'Neill P."/>
            <person name="Moore K."/>
            <person name="Grant M."/>
            <person name="Studholme D.J."/>
        </authorList>
    </citation>
    <scope>NUCLEOTIDE SEQUENCE [LARGE SCALE GENOMIC DNA]</scope>
    <source>
        <tissue evidence="2">Leaf</tissue>
    </source>
</reference>